<feature type="compositionally biased region" description="Polar residues" evidence="1">
    <location>
        <begin position="689"/>
        <end position="703"/>
    </location>
</feature>
<feature type="region of interest" description="Disordered" evidence="1">
    <location>
        <begin position="607"/>
        <end position="726"/>
    </location>
</feature>
<dbReference type="InParanoid" id="A0A078ACE7"/>
<sequence>MQIPQSSVLQALQIKNASSPSGSTNQNYNSISSNYYHMDSNSSQLQRNSNISFSSNVHRNKKQSPNIVRDNKIFPNDFFQYGHQNLNGSPSSSQILPSTGGQNMRDAHNLDFDELNENFNTIQRLPISKPSLFKPENVPSNPTKKFMFPNEDLAGNQALKQSYGRRRDQQMNINDLQNYSAHKDQFDSIQHQFLHMSIDSDQLVGRQGSLTRKSLPFGIIEADQNIKGRNYAGSPPPVFTNPQNLIQRNNENFNSINSNNSNNDGKLPGLRNSIGRNSQNYLENELMSSHGQIPNFHNSITPPSMNLGSQDQYLRPIQQRVPIFMRHNVHREELENSKNNSSSHLRIHEQETFVTNSQNNLNANQNQYMNYNSSNISINNDSISSLPRQVQISRVDQEEIFHAASPQISQIHDYSSSNLASGGKHSLNSSTLHQPNNNHHYWSRSPQILRDLEINHQINNQAIYFPQSTRNNSIQRSPSIVNNSDKGVKFPNIFNHNNSQITTGQQSINSSQNQHSSLSHPQIKLKKGQINLDTNYQIAKQQQQQQQQRKESVILERKETSESEQSQNTQQQLQQPMKKATLDRKMLTSRDQDDRWVKVPKEKPIIRHQSKSKLEHVKEQVLGKEKDMTEEGKSYNRKNSPFSQSGMCWYNSNQNSNDKGMTTFGPSPSNKENPRKKRKEDLPRHSLPENRNTNQSIIPNQEEQNLRLQSKQTQKRKKSRANDSQNLKLSYSELETPNFKQQQSLLQRQSLKQNKFEDGYTQAKKLYDQFNKIEETPQTSRTRHTQQIQLTEEEDDMHINYVSCQHEIFEDDNNSLSSRAGAGSPDMRCANYDNSQTTAGDVQKQQLVQFASRKGNVQDRGRSPEPLTDGEIKKFKVVTKSKKREKEHTQESKSKILREIEKNLKKVKNPTSHLVEQQEQVNIQQQNQGPQISQNLAEIKEGNNNNLPKKIPMIKKSQIQNNPSTQNLQKANITRNPNKMQKKLASNQQQPHTESQDYELQQQKENDIIIKNLENQPNNYHQQTQAQYFTISQKRIPLTSIENQNIQIQSQQLQSQKDQNILQNINNKILSQNQQQQQQQQQQNAINIGNQKHHIQQIYMAAQIPQEFNGMITFMNINSEHHSSQNNDGENETFKKTGGSIMQGTMFSMTGGSHNGSQASCNNSIIMMRSESNYMTSDFGQMMSPMSTSHFVIMQQKCMPGADTSNQSKANLNEDKGNIKQKQHQHQTQEEENQFERDESEQFKLEFQNSKIKKPNNSHKTINNSVPKKSANYHQ</sequence>
<feature type="region of interest" description="Disordered" evidence="1">
    <location>
        <begin position="541"/>
        <end position="595"/>
    </location>
</feature>
<name>A0A078ACE7_STYLE</name>
<feature type="compositionally biased region" description="Polar residues" evidence="1">
    <location>
        <begin position="637"/>
        <end position="671"/>
    </location>
</feature>
<dbReference type="Proteomes" id="UP000039865">
    <property type="component" value="Unassembled WGS sequence"/>
</dbReference>
<dbReference type="AlphaFoldDB" id="A0A078ACE7"/>
<evidence type="ECO:0000313" key="2">
    <source>
        <dbReference type="EMBL" id="CDW79526.1"/>
    </source>
</evidence>
<feature type="compositionally biased region" description="Low complexity" evidence="1">
    <location>
        <begin position="563"/>
        <end position="575"/>
    </location>
</feature>
<feature type="compositionally biased region" description="Basic and acidic residues" evidence="1">
    <location>
        <begin position="580"/>
        <end position="595"/>
    </location>
</feature>
<feature type="compositionally biased region" description="Basic and acidic residues" evidence="1">
    <location>
        <begin position="548"/>
        <end position="561"/>
    </location>
</feature>
<feature type="compositionally biased region" description="Basic and acidic residues" evidence="1">
    <location>
        <begin position="679"/>
        <end position="688"/>
    </location>
</feature>
<feature type="region of interest" description="Disordered" evidence="1">
    <location>
        <begin position="494"/>
        <end position="522"/>
    </location>
</feature>
<evidence type="ECO:0000256" key="1">
    <source>
        <dbReference type="SAM" id="MobiDB-lite"/>
    </source>
</evidence>
<keyword evidence="3" id="KW-1185">Reference proteome</keyword>
<evidence type="ECO:0000313" key="3">
    <source>
        <dbReference type="Proteomes" id="UP000039865"/>
    </source>
</evidence>
<feature type="compositionally biased region" description="Low complexity" evidence="1">
    <location>
        <begin position="499"/>
        <end position="522"/>
    </location>
</feature>
<protein>
    <submittedName>
        <fullName evidence="2">Uncharacterized protein</fullName>
    </submittedName>
</protein>
<feature type="region of interest" description="Disordered" evidence="1">
    <location>
        <begin position="979"/>
        <end position="1000"/>
    </location>
</feature>
<feature type="region of interest" description="Disordered" evidence="1">
    <location>
        <begin position="1218"/>
        <end position="1275"/>
    </location>
</feature>
<organism evidence="2 3">
    <name type="scientific">Stylonychia lemnae</name>
    <name type="common">Ciliate</name>
    <dbReference type="NCBI Taxonomy" id="5949"/>
    <lineage>
        <taxon>Eukaryota</taxon>
        <taxon>Sar</taxon>
        <taxon>Alveolata</taxon>
        <taxon>Ciliophora</taxon>
        <taxon>Intramacronucleata</taxon>
        <taxon>Spirotrichea</taxon>
        <taxon>Stichotrichia</taxon>
        <taxon>Sporadotrichida</taxon>
        <taxon>Oxytrichidae</taxon>
        <taxon>Stylonychinae</taxon>
        <taxon>Stylonychia</taxon>
    </lineage>
</organism>
<reference evidence="2 3" key="1">
    <citation type="submission" date="2014-06" db="EMBL/GenBank/DDBJ databases">
        <authorList>
            <person name="Swart Estienne"/>
        </authorList>
    </citation>
    <scope>NUCLEOTIDE SEQUENCE [LARGE SCALE GENOMIC DNA]</scope>
    <source>
        <strain evidence="2 3">130c</strain>
    </source>
</reference>
<accession>A0A078ACE7</accession>
<feature type="region of interest" description="Disordered" evidence="1">
    <location>
        <begin position="412"/>
        <end position="442"/>
    </location>
</feature>
<gene>
    <name evidence="2" type="primary">Contig9902.g10590</name>
    <name evidence="2" type="ORF">STYLEM_8515</name>
</gene>
<feature type="compositionally biased region" description="Basic and acidic residues" evidence="1">
    <location>
        <begin position="1234"/>
        <end position="1244"/>
    </location>
</feature>
<feature type="compositionally biased region" description="Polar residues" evidence="1">
    <location>
        <begin position="1258"/>
        <end position="1275"/>
    </location>
</feature>
<feature type="compositionally biased region" description="Basic and acidic residues" evidence="1">
    <location>
        <begin position="612"/>
        <end position="634"/>
    </location>
</feature>
<dbReference type="EMBL" id="CCKQ01008085">
    <property type="protein sequence ID" value="CDW79526.1"/>
    <property type="molecule type" value="Genomic_DNA"/>
</dbReference>
<proteinExistence type="predicted"/>
<dbReference type="OMA" id="NFHENIQ"/>